<dbReference type="Pfam" id="PF13237">
    <property type="entry name" value="Fer4_10"/>
    <property type="match status" value="1"/>
</dbReference>
<dbReference type="Gene3D" id="3.30.70.20">
    <property type="match status" value="1"/>
</dbReference>
<sequence>MSRIAINEERCKGCLLCTAACPEGILRRSGHINSQGYKVAEADPALAGACTGCTACARVCPDLVIMVWRTVKAGAKEAR</sequence>
<feature type="domain" description="4Fe-4S ferredoxin-type" evidence="4">
    <location>
        <begin position="2"/>
        <end position="31"/>
    </location>
</feature>
<dbReference type="InterPro" id="IPR017900">
    <property type="entry name" value="4Fe4S_Fe_S_CS"/>
</dbReference>
<dbReference type="PROSITE" id="PS51379">
    <property type="entry name" value="4FE4S_FER_2"/>
    <property type="match status" value="2"/>
</dbReference>
<dbReference type="GO" id="GO:0046872">
    <property type="term" value="F:metal ion binding"/>
    <property type="evidence" value="ECO:0007669"/>
    <property type="project" value="UniProtKB-KW"/>
</dbReference>
<proteinExistence type="predicted"/>
<evidence type="ECO:0000313" key="5">
    <source>
        <dbReference type="EMBL" id="HGG92567.1"/>
    </source>
</evidence>
<dbReference type="InterPro" id="IPR017896">
    <property type="entry name" value="4Fe4S_Fe-S-bd"/>
</dbReference>
<gene>
    <name evidence="5" type="ORF">ENR59_06395</name>
</gene>
<protein>
    <submittedName>
        <fullName evidence="5">4Fe-4S dicluster domain-containing protein</fullName>
    </submittedName>
</protein>
<evidence type="ECO:0000256" key="1">
    <source>
        <dbReference type="ARBA" id="ARBA00022723"/>
    </source>
</evidence>
<organism evidence="5">
    <name type="scientific">Fundidesulfovibrio putealis</name>
    <dbReference type="NCBI Taxonomy" id="270496"/>
    <lineage>
        <taxon>Bacteria</taxon>
        <taxon>Pseudomonadati</taxon>
        <taxon>Thermodesulfobacteriota</taxon>
        <taxon>Desulfovibrionia</taxon>
        <taxon>Desulfovibrionales</taxon>
        <taxon>Desulfovibrionaceae</taxon>
        <taxon>Fundidesulfovibrio</taxon>
    </lineage>
</organism>
<dbReference type="EMBL" id="DSRP01000442">
    <property type="protein sequence ID" value="HGG92567.1"/>
    <property type="molecule type" value="Genomic_DNA"/>
</dbReference>
<evidence type="ECO:0000256" key="2">
    <source>
        <dbReference type="ARBA" id="ARBA00023004"/>
    </source>
</evidence>
<dbReference type="SUPFAM" id="SSF54862">
    <property type="entry name" value="4Fe-4S ferredoxins"/>
    <property type="match status" value="1"/>
</dbReference>
<dbReference type="GO" id="GO:0051536">
    <property type="term" value="F:iron-sulfur cluster binding"/>
    <property type="evidence" value="ECO:0007669"/>
    <property type="project" value="UniProtKB-KW"/>
</dbReference>
<evidence type="ECO:0000256" key="3">
    <source>
        <dbReference type="ARBA" id="ARBA00023014"/>
    </source>
</evidence>
<feature type="domain" description="4Fe-4S ferredoxin-type" evidence="4">
    <location>
        <begin position="38"/>
        <end position="70"/>
    </location>
</feature>
<keyword evidence="1" id="KW-0479">Metal-binding</keyword>
<comment type="caution">
    <text evidence="5">The sequence shown here is derived from an EMBL/GenBank/DDBJ whole genome shotgun (WGS) entry which is preliminary data.</text>
</comment>
<keyword evidence="2" id="KW-0408">Iron</keyword>
<evidence type="ECO:0000259" key="4">
    <source>
        <dbReference type="PROSITE" id="PS51379"/>
    </source>
</evidence>
<reference evidence="5" key="1">
    <citation type="journal article" date="2020" name="mSystems">
        <title>Genome- and Community-Level Interaction Insights into Carbon Utilization and Element Cycling Functions of Hydrothermarchaeota in Hydrothermal Sediment.</title>
        <authorList>
            <person name="Zhou Z."/>
            <person name="Liu Y."/>
            <person name="Xu W."/>
            <person name="Pan J."/>
            <person name="Luo Z.H."/>
            <person name="Li M."/>
        </authorList>
    </citation>
    <scope>NUCLEOTIDE SEQUENCE [LARGE SCALE GENOMIC DNA]</scope>
    <source>
        <strain evidence="5">SpSt-413</strain>
    </source>
</reference>
<keyword evidence="3" id="KW-0411">Iron-sulfur</keyword>
<dbReference type="AlphaFoldDB" id="A0A7C4AH14"/>
<accession>A0A7C4AH14</accession>
<name>A0A7C4AH14_9BACT</name>
<dbReference type="PROSITE" id="PS00198">
    <property type="entry name" value="4FE4S_FER_1"/>
    <property type="match status" value="2"/>
</dbReference>